<dbReference type="AlphaFoldDB" id="A0A6N9YNW8"/>
<dbReference type="Proteomes" id="UP000469185">
    <property type="component" value="Unassembled WGS sequence"/>
</dbReference>
<gene>
    <name evidence="6" type="ORF">G1H11_15390</name>
</gene>
<dbReference type="PANTHER" id="PTHR30055:SF234">
    <property type="entry name" value="HTH-TYPE TRANSCRIPTIONAL REGULATOR BETI"/>
    <property type="match status" value="1"/>
</dbReference>
<dbReference type="InterPro" id="IPR009057">
    <property type="entry name" value="Homeodomain-like_sf"/>
</dbReference>
<dbReference type="EMBL" id="JAAGOB010000008">
    <property type="protein sequence ID" value="NED96693.1"/>
    <property type="molecule type" value="Genomic_DNA"/>
</dbReference>
<sequence>MTPEPQDTPETGVRQRTRRAIVDAAIGVWAREFNASLSDIAERANVSRSTLHRYFPDRKTLVDAALRASVEILTEESEKATAGCETAAEELEALMRAMIDVGDAIIFLFADPDRFSDSSHWREDEDEELPVLIQRAQADGALRADVDPSWIVGIFYSIIYVAAESINTGHMARHRAGDVAVQTFLHGLAGTGN</sequence>
<evidence type="ECO:0000313" key="7">
    <source>
        <dbReference type="Proteomes" id="UP000469185"/>
    </source>
</evidence>
<accession>A0A6N9YNW8</accession>
<dbReference type="RefSeq" id="WP_163819484.1">
    <property type="nucleotide sequence ID" value="NZ_JAAGOB010000008.1"/>
</dbReference>
<dbReference type="GO" id="GO:0003700">
    <property type="term" value="F:DNA-binding transcription factor activity"/>
    <property type="evidence" value="ECO:0007669"/>
    <property type="project" value="TreeGrafter"/>
</dbReference>
<evidence type="ECO:0000256" key="1">
    <source>
        <dbReference type="ARBA" id="ARBA00023015"/>
    </source>
</evidence>
<evidence type="ECO:0000259" key="5">
    <source>
        <dbReference type="PROSITE" id="PS50977"/>
    </source>
</evidence>
<keyword evidence="2 4" id="KW-0238">DNA-binding</keyword>
<evidence type="ECO:0000313" key="6">
    <source>
        <dbReference type="EMBL" id="NED96693.1"/>
    </source>
</evidence>
<evidence type="ECO:0000256" key="4">
    <source>
        <dbReference type="PROSITE-ProRule" id="PRU00335"/>
    </source>
</evidence>
<reference evidence="6 7" key="1">
    <citation type="submission" date="2020-02" db="EMBL/GenBank/DDBJ databases">
        <authorList>
            <person name="Li X.-J."/>
            <person name="Feng X.-M."/>
        </authorList>
    </citation>
    <scope>NUCLEOTIDE SEQUENCE [LARGE SCALE GENOMIC DNA]</scope>
    <source>
        <strain evidence="6 7">CGMCC 4.7225</strain>
    </source>
</reference>
<dbReference type="InterPro" id="IPR001647">
    <property type="entry name" value="HTH_TetR"/>
</dbReference>
<feature type="domain" description="HTH tetR-type" evidence="5">
    <location>
        <begin position="15"/>
        <end position="73"/>
    </location>
</feature>
<proteinExistence type="predicted"/>
<keyword evidence="3" id="KW-0804">Transcription</keyword>
<dbReference type="SUPFAM" id="SSF46689">
    <property type="entry name" value="Homeodomain-like"/>
    <property type="match status" value="1"/>
</dbReference>
<protein>
    <submittedName>
        <fullName evidence="6">TetR/AcrR family transcriptional regulator</fullName>
    </submittedName>
</protein>
<evidence type="ECO:0000256" key="2">
    <source>
        <dbReference type="ARBA" id="ARBA00023125"/>
    </source>
</evidence>
<comment type="caution">
    <text evidence="6">The sequence shown here is derived from an EMBL/GenBank/DDBJ whole genome shotgun (WGS) entry which is preliminary data.</text>
</comment>
<dbReference type="InterPro" id="IPR036271">
    <property type="entry name" value="Tet_transcr_reg_TetR-rel_C_sf"/>
</dbReference>
<dbReference type="PROSITE" id="PS50977">
    <property type="entry name" value="HTH_TETR_2"/>
    <property type="match status" value="1"/>
</dbReference>
<keyword evidence="7" id="KW-1185">Reference proteome</keyword>
<evidence type="ECO:0000256" key="3">
    <source>
        <dbReference type="ARBA" id="ARBA00023163"/>
    </source>
</evidence>
<organism evidence="6 7">
    <name type="scientific">Phytoactinopolyspora alkaliphila</name>
    <dbReference type="NCBI Taxonomy" id="1783498"/>
    <lineage>
        <taxon>Bacteria</taxon>
        <taxon>Bacillati</taxon>
        <taxon>Actinomycetota</taxon>
        <taxon>Actinomycetes</taxon>
        <taxon>Jiangellales</taxon>
        <taxon>Jiangellaceae</taxon>
        <taxon>Phytoactinopolyspora</taxon>
    </lineage>
</organism>
<keyword evidence="1" id="KW-0805">Transcription regulation</keyword>
<dbReference type="PANTHER" id="PTHR30055">
    <property type="entry name" value="HTH-TYPE TRANSCRIPTIONAL REGULATOR RUTR"/>
    <property type="match status" value="1"/>
</dbReference>
<dbReference type="Pfam" id="PF00440">
    <property type="entry name" value="TetR_N"/>
    <property type="match status" value="1"/>
</dbReference>
<dbReference type="SUPFAM" id="SSF48498">
    <property type="entry name" value="Tetracyclin repressor-like, C-terminal domain"/>
    <property type="match status" value="1"/>
</dbReference>
<dbReference type="InterPro" id="IPR050109">
    <property type="entry name" value="HTH-type_TetR-like_transc_reg"/>
</dbReference>
<feature type="DNA-binding region" description="H-T-H motif" evidence="4">
    <location>
        <begin position="36"/>
        <end position="55"/>
    </location>
</feature>
<dbReference type="Gene3D" id="1.10.357.10">
    <property type="entry name" value="Tetracycline Repressor, domain 2"/>
    <property type="match status" value="1"/>
</dbReference>
<dbReference type="GO" id="GO:0000976">
    <property type="term" value="F:transcription cis-regulatory region binding"/>
    <property type="evidence" value="ECO:0007669"/>
    <property type="project" value="TreeGrafter"/>
</dbReference>
<name>A0A6N9YNW8_9ACTN</name>